<protein>
    <submittedName>
        <fullName evidence="1">14554_t:CDS:1</fullName>
    </submittedName>
</protein>
<evidence type="ECO:0000313" key="1">
    <source>
        <dbReference type="EMBL" id="CAG8783117.1"/>
    </source>
</evidence>
<sequence>LGMIMWELTSGLRPFYDQAYDAHLILDICKEKFPLRPNITEDTPHCWAILMQKC</sequence>
<accession>A0A9N9JHP3</accession>
<proteinExistence type="predicted"/>
<dbReference type="EMBL" id="CAJVPZ010054420">
    <property type="protein sequence ID" value="CAG8783117.1"/>
    <property type="molecule type" value="Genomic_DNA"/>
</dbReference>
<dbReference type="Gene3D" id="1.10.510.10">
    <property type="entry name" value="Transferase(Phosphotransferase) domain 1"/>
    <property type="match status" value="1"/>
</dbReference>
<feature type="non-terminal residue" evidence="1">
    <location>
        <position position="1"/>
    </location>
</feature>
<organism evidence="1 2">
    <name type="scientific">Racocetra fulgida</name>
    <dbReference type="NCBI Taxonomy" id="60492"/>
    <lineage>
        <taxon>Eukaryota</taxon>
        <taxon>Fungi</taxon>
        <taxon>Fungi incertae sedis</taxon>
        <taxon>Mucoromycota</taxon>
        <taxon>Glomeromycotina</taxon>
        <taxon>Glomeromycetes</taxon>
        <taxon>Diversisporales</taxon>
        <taxon>Gigasporaceae</taxon>
        <taxon>Racocetra</taxon>
    </lineage>
</organism>
<dbReference type="OrthoDB" id="10261027at2759"/>
<evidence type="ECO:0000313" key="2">
    <source>
        <dbReference type="Proteomes" id="UP000789396"/>
    </source>
</evidence>
<gene>
    <name evidence="1" type="ORF">RFULGI_LOCUS16006</name>
</gene>
<name>A0A9N9JHP3_9GLOM</name>
<comment type="caution">
    <text evidence="1">The sequence shown here is derived from an EMBL/GenBank/DDBJ whole genome shotgun (WGS) entry which is preliminary data.</text>
</comment>
<dbReference type="AlphaFoldDB" id="A0A9N9JHP3"/>
<reference evidence="1" key="1">
    <citation type="submission" date="2021-06" db="EMBL/GenBank/DDBJ databases">
        <authorList>
            <person name="Kallberg Y."/>
            <person name="Tangrot J."/>
            <person name="Rosling A."/>
        </authorList>
    </citation>
    <scope>NUCLEOTIDE SEQUENCE</scope>
    <source>
        <strain evidence="1">IN212</strain>
    </source>
</reference>
<keyword evidence="2" id="KW-1185">Reference proteome</keyword>
<dbReference type="Proteomes" id="UP000789396">
    <property type="component" value="Unassembled WGS sequence"/>
</dbReference>